<keyword evidence="2" id="KW-1185">Reference proteome</keyword>
<dbReference type="EMBL" id="JARJLM010000163">
    <property type="protein sequence ID" value="MDF3833236.1"/>
    <property type="molecule type" value="Genomic_DNA"/>
</dbReference>
<dbReference type="RefSeq" id="WP_276264634.1">
    <property type="nucleotide sequence ID" value="NZ_JARJLM010000163.1"/>
</dbReference>
<proteinExistence type="predicted"/>
<gene>
    <name evidence="1" type="ORF">P3W85_09795</name>
</gene>
<name>A0ABT6AKX6_9BURK</name>
<protein>
    <submittedName>
        <fullName evidence="1">Uncharacterized protein</fullName>
    </submittedName>
</protein>
<sequence>MDIVDIDSLVFQCPADAVGNLWRIEFDLASPPAWRVFAQFTARNYYDPEVSAQPAQFHVQTRALDGTALQPDLFGRTGMSYRIEYAHRTFRADGSEFG</sequence>
<accession>A0ABT6AKX6</accession>
<evidence type="ECO:0000313" key="2">
    <source>
        <dbReference type="Proteomes" id="UP001216674"/>
    </source>
</evidence>
<dbReference type="Proteomes" id="UP001216674">
    <property type="component" value="Unassembled WGS sequence"/>
</dbReference>
<comment type="caution">
    <text evidence="1">The sequence shown here is derived from an EMBL/GenBank/DDBJ whole genome shotgun (WGS) entry which is preliminary data.</text>
</comment>
<reference evidence="1 2" key="1">
    <citation type="submission" date="2023-03" db="EMBL/GenBank/DDBJ databases">
        <title>Draft assemblies of triclosan tolerant bacteria isolated from returned activated sludge.</title>
        <authorList>
            <person name="Van Hamelsveld S."/>
        </authorList>
    </citation>
    <scope>NUCLEOTIDE SEQUENCE [LARGE SCALE GENOMIC DNA]</scope>
    <source>
        <strain evidence="1 2">GW210010_S58</strain>
    </source>
</reference>
<organism evidence="1 2">
    <name type="scientific">Cupriavidus basilensis</name>
    <dbReference type="NCBI Taxonomy" id="68895"/>
    <lineage>
        <taxon>Bacteria</taxon>
        <taxon>Pseudomonadati</taxon>
        <taxon>Pseudomonadota</taxon>
        <taxon>Betaproteobacteria</taxon>
        <taxon>Burkholderiales</taxon>
        <taxon>Burkholderiaceae</taxon>
        <taxon>Cupriavidus</taxon>
    </lineage>
</organism>
<evidence type="ECO:0000313" key="1">
    <source>
        <dbReference type="EMBL" id="MDF3833236.1"/>
    </source>
</evidence>